<dbReference type="GO" id="GO:0005737">
    <property type="term" value="C:cytoplasm"/>
    <property type="evidence" value="ECO:0007669"/>
    <property type="project" value="UniProtKB-ARBA"/>
</dbReference>
<dbReference type="PANTHER" id="PTHR31621">
    <property type="entry name" value="PROTEIN DMP3"/>
    <property type="match status" value="1"/>
</dbReference>
<dbReference type="GO" id="GO:0010256">
    <property type="term" value="P:endomembrane system organization"/>
    <property type="evidence" value="ECO:0007669"/>
    <property type="project" value="TreeGrafter"/>
</dbReference>
<dbReference type="Proteomes" id="UP001359559">
    <property type="component" value="Unassembled WGS sequence"/>
</dbReference>
<protein>
    <submittedName>
        <fullName evidence="7">Uncharacterized protein</fullName>
    </submittedName>
</protein>
<accession>A0AAN9EXP2</accession>
<evidence type="ECO:0000313" key="8">
    <source>
        <dbReference type="Proteomes" id="UP001359559"/>
    </source>
</evidence>
<comment type="subcellular location">
    <subcellularLocation>
        <location evidence="1">Membrane</location>
        <topology evidence="1">Multi-pass membrane protein</topology>
    </subcellularLocation>
</comment>
<feature type="transmembrane region" description="Helical" evidence="6">
    <location>
        <begin position="20"/>
        <end position="39"/>
    </location>
</feature>
<dbReference type="EMBL" id="JAYKXN010000008">
    <property type="protein sequence ID" value="KAK7264560.1"/>
    <property type="molecule type" value="Genomic_DNA"/>
</dbReference>
<evidence type="ECO:0000256" key="6">
    <source>
        <dbReference type="SAM" id="Phobius"/>
    </source>
</evidence>
<sequence length="201" mass="21766">MSESEISKATNPCSISFGSLIKLLPTGTVFTFQFLIPVVTNSGECNTTNKILSAIFLAACGFSCAFSSFTDSYTGSDKQRHYGIVTAKGLWPSPPSNSNIDFSVYKLRFGDFLHAVLCLLMFAVLGLLDTNTVHCFYPGFQSTQKRLLQALPPVIGVLSGAFFMVFPNHRHGIGYPATTDSNATSLKSSDAPPPPNPVEYF</sequence>
<evidence type="ECO:0000256" key="3">
    <source>
        <dbReference type="ARBA" id="ARBA00022692"/>
    </source>
</evidence>
<feature type="transmembrane region" description="Helical" evidence="6">
    <location>
        <begin position="148"/>
        <end position="166"/>
    </location>
</feature>
<evidence type="ECO:0000256" key="4">
    <source>
        <dbReference type="ARBA" id="ARBA00022989"/>
    </source>
</evidence>
<evidence type="ECO:0000313" key="7">
    <source>
        <dbReference type="EMBL" id="KAK7264560.1"/>
    </source>
</evidence>
<comment type="caution">
    <text evidence="7">The sequence shown here is derived from an EMBL/GenBank/DDBJ whole genome shotgun (WGS) entry which is preliminary data.</text>
</comment>
<dbReference type="InterPro" id="IPR007770">
    <property type="entry name" value="DMP"/>
</dbReference>
<keyword evidence="8" id="KW-1185">Reference proteome</keyword>
<reference evidence="7 8" key="1">
    <citation type="submission" date="2024-01" db="EMBL/GenBank/DDBJ databases">
        <title>The genomes of 5 underutilized Papilionoideae crops provide insights into root nodulation and disease resistance.</title>
        <authorList>
            <person name="Yuan L."/>
        </authorList>
    </citation>
    <scope>NUCLEOTIDE SEQUENCE [LARGE SCALE GENOMIC DNA]</scope>
    <source>
        <strain evidence="7">LY-2023</strain>
        <tissue evidence="7">Leaf</tissue>
    </source>
</reference>
<dbReference type="PANTHER" id="PTHR31621:SF55">
    <property type="entry name" value="PROTEIN, PUTATIVE-RELATED"/>
    <property type="match status" value="1"/>
</dbReference>
<dbReference type="GO" id="GO:0016020">
    <property type="term" value="C:membrane"/>
    <property type="evidence" value="ECO:0007669"/>
    <property type="project" value="UniProtKB-SubCell"/>
</dbReference>
<feature type="transmembrane region" description="Helical" evidence="6">
    <location>
        <begin position="112"/>
        <end position="128"/>
    </location>
</feature>
<keyword evidence="4 6" id="KW-1133">Transmembrane helix</keyword>
<comment type="similarity">
    <text evidence="2">Belongs to the plant DMP1 protein family.</text>
</comment>
<gene>
    <name evidence="7" type="ORF">RJT34_32169</name>
</gene>
<evidence type="ECO:0000256" key="1">
    <source>
        <dbReference type="ARBA" id="ARBA00004141"/>
    </source>
</evidence>
<organism evidence="7 8">
    <name type="scientific">Clitoria ternatea</name>
    <name type="common">Butterfly pea</name>
    <dbReference type="NCBI Taxonomy" id="43366"/>
    <lineage>
        <taxon>Eukaryota</taxon>
        <taxon>Viridiplantae</taxon>
        <taxon>Streptophyta</taxon>
        <taxon>Embryophyta</taxon>
        <taxon>Tracheophyta</taxon>
        <taxon>Spermatophyta</taxon>
        <taxon>Magnoliopsida</taxon>
        <taxon>eudicotyledons</taxon>
        <taxon>Gunneridae</taxon>
        <taxon>Pentapetalae</taxon>
        <taxon>rosids</taxon>
        <taxon>fabids</taxon>
        <taxon>Fabales</taxon>
        <taxon>Fabaceae</taxon>
        <taxon>Papilionoideae</taxon>
        <taxon>50 kb inversion clade</taxon>
        <taxon>NPAAA clade</taxon>
        <taxon>indigoferoid/millettioid clade</taxon>
        <taxon>Phaseoleae</taxon>
        <taxon>Clitoria</taxon>
    </lineage>
</organism>
<evidence type="ECO:0000256" key="5">
    <source>
        <dbReference type="ARBA" id="ARBA00023136"/>
    </source>
</evidence>
<proteinExistence type="inferred from homology"/>
<dbReference type="AlphaFoldDB" id="A0AAN9EXP2"/>
<keyword evidence="5 6" id="KW-0472">Membrane</keyword>
<feature type="transmembrane region" description="Helical" evidence="6">
    <location>
        <begin position="51"/>
        <end position="70"/>
    </location>
</feature>
<dbReference type="Pfam" id="PF05078">
    <property type="entry name" value="DUF679"/>
    <property type="match status" value="1"/>
</dbReference>
<keyword evidence="3 6" id="KW-0812">Transmembrane</keyword>
<name>A0AAN9EXP2_CLITE</name>
<evidence type="ECO:0000256" key="2">
    <source>
        <dbReference type="ARBA" id="ARBA00008707"/>
    </source>
</evidence>